<dbReference type="GO" id="GO:0060537">
    <property type="term" value="P:muscle tissue development"/>
    <property type="evidence" value="ECO:0007669"/>
    <property type="project" value="UniProtKB-ARBA"/>
</dbReference>
<proteinExistence type="predicted"/>
<dbReference type="PANTHER" id="PTHR24215">
    <property type="entry name" value="RHO-GTPASE-ACTIVATING PROTEIN LRG1"/>
    <property type="match status" value="1"/>
</dbReference>
<dbReference type="WBParaSite" id="TCONS_00016482.p1">
    <property type="protein sequence ID" value="TCONS_00016482.p1"/>
    <property type="gene ID" value="XLOC_011082"/>
</dbReference>
<dbReference type="SUPFAM" id="SSF57716">
    <property type="entry name" value="Glucocorticoid receptor-like (DNA-binding domain)"/>
    <property type="match status" value="2"/>
</dbReference>
<dbReference type="WBParaSite" id="SSTP_0001239900.1">
    <property type="protein sequence ID" value="SSTP_0001239900.1"/>
    <property type="gene ID" value="SSTP_0001239900"/>
</dbReference>
<evidence type="ECO:0000313" key="12">
    <source>
        <dbReference type="WBParaSite" id="TCONS_00016482.p1"/>
    </source>
</evidence>
<keyword evidence="7" id="KW-0539">Nucleus</keyword>
<evidence type="ECO:0000313" key="11">
    <source>
        <dbReference type="WBParaSite" id="SSTP_0001239900.1"/>
    </source>
</evidence>
<keyword evidence="6 8" id="KW-0440">LIM domain</keyword>
<evidence type="ECO:0000256" key="3">
    <source>
        <dbReference type="ARBA" id="ARBA00022723"/>
    </source>
</evidence>
<evidence type="ECO:0000313" key="10">
    <source>
        <dbReference type="Proteomes" id="UP000035681"/>
    </source>
</evidence>
<evidence type="ECO:0000256" key="2">
    <source>
        <dbReference type="ARBA" id="ARBA00022541"/>
    </source>
</evidence>
<dbReference type="CDD" id="cd09401">
    <property type="entry name" value="LIM_TLP_like"/>
    <property type="match status" value="1"/>
</dbReference>
<evidence type="ECO:0000256" key="6">
    <source>
        <dbReference type="ARBA" id="ARBA00023038"/>
    </source>
</evidence>
<feature type="domain" description="LIM zinc-binding" evidence="9">
    <location>
        <begin position="99"/>
        <end position="159"/>
    </location>
</feature>
<name>A0A0K0ESH0_STRER</name>
<dbReference type="Pfam" id="PF00412">
    <property type="entry name" value="LIM"/>
    <property type="match status" value="1"/>
</dbReference>
<evidence type="ECO:0000256" key="5">
    <source>
        <dbReference type="ARBA" id="ARBA00022833"/>
    </source>
</evidence>
<dbReference type="Gene3D" id="2.10.110.10">
    <property type="entry name" value="Cysteine Rich Protein"/>
    <property type="match status" value="1"/>
</dbReference>
<keyword evidence="2" id="KW-0517">Myogenesis</keyword>
<dbReference type="PROSITE" id="PS00478">
    <property type="entry name" value="LIM_DOMAIN_1"/>
    <property type="match status" value="1"/>
</dbReference>
<evidence type="ECO:0000256" key="1">
    <source>
        <dbReference type="ARBA" id="ARBA00004123"/>
    </source>
</evidence>
<evidence type="ECO:0000259" key="9">
    <source>
        <dbReference type="PROSITE" id="PS50023"/>
    </source>
</evidence>
<dbReference type="GO" id="GO:0007517">
    <property type="term" value="P:muscle organ development"/>
    <property type="evidence" value="ECO:0007669"/>
    <property type="project" value="UniProtKB-KW"/>
</dbReference>
<dbReference type="Proteomes" id="UP000035681">
    <property type="component" value="Unplaced"/>
</dbReference>
<keyword evidence="3 8" id="KW-0479">Metal-binding</keyword>
<reference evidence="11" key="1">
    <citation type="submission" date="2015-08" db="UniProtKB">
        <authorList>
            <consortium name="WormBaseParasite"/>
        </authorList>
    </citation>
    <scope>IDENTIFICATION</scope>
</reference>
<evidence type="ECO:0000256" key="7">
    <source>
        <dbReference type="ARBA" id="ARBA00023242"/>
    </source>
</evidence>
<accession>A0A0K0ESH0</accession>
<dbReference type="GO" id="GO:0030018">
    <property type="term" value="C:Z disc"/>
    <property type="evidence" value="ECO:0007669"/>
    <property type="project" value="UniProtKB-ARBA"/>
</dbReference>
<comment type="subcellular location">
    <subcellularLocation>
        <location evidence="1">Nucleus</location>
    </subcellularLocation>
</comment>
<dbReference type="AlphaFoldDB" id="A0A0K0ESH0"/>
<dbReference type="FunFam" id="2.10.110.10:FF:000001">
    <property type="entry name" value="Cysteine and glycine-rich protein 1"/>
    <property type="match status" value="1"/>
</dbReference>
<keyword evidence="10" id="KW-1185">Reference proteome</keyword>
<protein>
    <submittedName>
        <fullName evidence="11 12">LIM zinc-binding domain-containing protein</fullName>
    </submittedName>
</protein>
<dbReference type="STRING" id="6248.A0A0K0ESH0"/>
<dbReference type="PROSITE" id="PS50023">
    <property type="entry name" value="LIM_DOMAIN_2"/>
    <property type="match status" value="1"/>
</dbReference>
<sequence length="175" mass="20032">MSNHLDNNNLPPIMDKESLKGPYNSRSNIFHTVRSYNKLDDINEVKKDFFVKDISTYVEVPQKNNIYDNEENVKKIASTKKMLNKINNMSNIDFSLKSKHCKRCNKVVYEAEKVSTAGAVWHKTCFRCFICLKSLQLGQISERNNEIYCNSCYAKDYGPKGYGHGVNVGTLSSTK</sequence>
<dbReference type="PANTHER" id="PTHR24215:SF35">
    <property type="entry name" value="MUSCLE LIM PROTEIN MLP84B"/>
    <property type="match status" value="1"/>
</dbReference>
<dbReference type="InterPro" id="IPR001781">
    <property type="entry name" value="Znf_LIM"/>
</dbReference>
<evidence type="ECO:0000256" key="4">
    <source>
        <dbReference type="ARBA" id="ARBA00022737"/>
    </source>
</evidence>
<dbReference type="SMART" id="SM00132">
    <property type="entry name" value="LIM"/>
    <property type="match status" value="1"/>
</dbReference>
<dbReference type="GO" id="GO:0046872">
    <property type="term" value="F:metal ion binding"/>
    <property type="evidence" value="ECO:0007669"/>
    <property type="project" value="UniProtKB-KW"/>
</dbReference>
<keyword evidence="4" id="KW-0677">Repeat</keyword>
<organism evidence="11">
    <name type="scientific">Strongyloides stercoralis</name>
    <name type="common">Threadworm</name>
    <dbReference type="NCBI Taxonomy" id="6248"/>
    <lineage>
        <taxon>Eukaryota</taxon>
        <taxon>Metazoa</taxon>
        <taxon>Ecdysozoa</taxon>
        <taxon>Nematoda</taxon>
        <taxon>Chromadorea</taxon>
        <taxon>Rhabditida</taxon>
        <taxon>Tylenchina</taxon>
        <taxon>Panagrolaimomorpha</taxon>
        <taxon>Strongyloidoidea</taxon>
        <taxon>Strongyloididae</taxon>
        <taxon>Strongyloides</taxon>
    </lineage>
</organism>
<keyword evidence="5 8" id="KW-0862">Zinc</keyword>
<dbReference type="GO" id="GO:0030036">
    <property type="term" value="P:actin cytoskeleton organization"/>
    <property type="evidence" value="ECO:0007669"/>
    <property type="project" value="TreeGrafter"/>
</dbReference>
<dbReference type="GO" id="GO:0005634">
    <property type="term" value="C:nucleus"/>
    <property type="evidence" value="ECO:0007669"/>
    <property type="project" value="UniProtKB-SubCell"/>
</dbReference>
<evidence type="ECO:0000256" key="8">
    <source>
        <dbReference type="PROSITE-ProRule" id="PRU00125"/>
    </source>
</evidence>